<proteinExistence type="predicted"/>
<organism evidence="1 2">
    <name type="scientific">Cuscuta epithymum</name>
    <dbReference type="NCBI Taxonomy" id="186058"/>
    <lineage>
        <taxon>Eukaryota</taxon>
        <taxon>Viridiplantae</taxon>
        <taxon>Streptophyta</taxon>
        <taxon>Embryophyta</taxon>
        <taxon>Tracheophyta</taxon>
        <taxon>Spermatophyta</taxon>
        <taxon>Magnoliopsida</taxon>
        <taxon>eudicotyledons</taxon>
        <taxon>Gunneridae</taxon>
        <taxon>Pentapetalae</taxon>
        <taxon>asterids</taxon>
        <taxon>lamiids</taxon>
        <taxon>Solanales</taxon>
        <taxon>Convolvulaceae</taxon>
        <taxon>Cuscuteae</taxon>
        <taxon>Cuscuta</taxon>
        <taxon>Cuscuta subgen. Cuscuta</taxon>
    </lineage>
</organism>
<feature type="non-terminal residue" evidence="1">
    <location>
        <position position="27"/>
    </location>
</feature>
<gene>
    <name evidence="1" type="ORF">CEPIT_LOCUS12658</name>
</gene>
<sequence length="27" mass="2857">MMPPSSPVVKLNAPVTCSLPPPILPRD</sequence>
<protein>
    <submittedName>
        <fullName evidence="1">Uncharacterized protein</fullName>
    </submittedName>
</protein>
<evidence type="ECO:0000313" key="2">
    <source>
        <dbReference type="Proteomes" id="UP001152523"/>
    </source>
</evidence>
<accession>A0AAV0DA87</accession>
<keyword evidence="2" id="KW-1185">Reference proteome</keyword>
<evidence type="ECO:0000313" key="1">
    <source>
        <dbReference type="EMBL" id="CAH9093767.1"/>
    </source>
</evidence>
<comment type="caution">
    <text evidence="1">The sequence shown here is derived from an EMBL/GenBank/DDBJ whole genome shotgun (WGS) entry which is preliminary data.</text>
</comment>
<reference evidence="1" key="1">
    <citation type="submission" date="2022-07" db="EMBL/GenBank/DDBJ databases">
        <authorList>
            <person name="Macas J."/>
            <person name="Novak P."/>
            <person name="Neumann P."/>
        </authorList>
    </citation>
    <scope>NUCLEOTIDE SEQUENCE</scope>
</reference>
<dbReference type="Proteomes" id="UP001152523">
    <property type="component" value="Unassembled WGS sequence"/>
</dbReference>
<dbReference type="AlphaFoldDB" id="A0AAV0DA87"/>
<name>A0AAV0DA87_9ASTE</name>
<dbReference type="EMBL" id="CAMAPF010000078">
    <property type="protein sequence ID" value="CAH9093767.1"/>
    <property type="molecule type" value="Genomic_DNA"/>
</dbReference>